<accession>L7QQL6</accession>
<organism evidence="8">
    <name type="scientific">Scoriodyta suttonensis</name>
    <dbReference type="NCBI Taxonomy" id="1178365"/>
    <lineage>
        <taxon>Eukaryota</taxon>
        <taxon>Metazoa</taxon>
        <taxon>Ecdysozoa</taxon>
        <taxon>Arthropoda</taxon>
        <taxon>Hexapoda</taxon>
        <taxon>Insecta</taxon>
        <taxon>Pterygota</taxon>
        <taxon>Neoptera</taxon>
        <taxon>Endopterygota</taxon>
        <taxon>Lepidoptera</taxon>
        <taxon>Glossata</taxon>
        <taxon>Ditrysia</taxon>
        <taxon>Tineoidea</taxon>
        <taxon>Psychidae</taxon>
        <taxon>Scoriodytinae</taxon>
        <taxon>Scoriodyta</taxon>
    </lineage>
</organism>
<dbReference type="CDD" id="cd00130">
    <property type="entry name" value="PAS"/>
    <property type="match status" value="1"/>
</dbReference>
<feature type="non-terminal residue" evidence="8">
    <location>
        <position position="1"/>
    </location>
</feature>
<evidence type="ECO:0000259" key="7">
    <source>
        <dbReference type="PROSITE" id="PS50112"/>
    </source>
</evidence>
<dbReference type="GO" id="GO:0043153">
    <property type="term" value="P:entrainment of circadian clock by photoperiod"/>
    <property type="evidence" value="ECO:0007669"/>
    <property type="project" value="TreeGrafter"/>
</dbReference>
<evidence type="ECO:0000256" key="5">
    <source>
        <dbReference type="ARBA" id="ARBA00023242"/>
    </source>
</evidence>
<dbReference type="AlphaFoldDB" id="L7QQL6"/>
<dbReference type="PROSITE" id="PS50112">
    <property type="entry name" value="PAS"/>
    <property type="match status" value="1"/>
</dbReference>
<dbReference type="GO" id="GO:0005634">
    <property type="term" value="C:nucleus"/>
    <property type="evidence" value="ECO:0007669"/>
    <property type="project" value="UniProtKB-SubCell"/>
</dbReference>
<proteinExistence type="evidence at transcript level"/>
<dbReference type="InterPro" id="IPR035965">
    <property type="entry name" value="PAS-like_dom_sf"/>
</dbReference>
<reference evidence="8" key="1">
    <citation type="journal article" date="2012" name="Syst. Entomol.">
        <title>A molecular phylogeny for the pyraloid moths (Lepidoptera: Pyraloidea) and its implications for higher-level classification.</title>
        <authorList>
            <person name="Regier J.C."/>
            <person name="Mitter C."/>
            <person name="Solis M.A."/>
            <person name="Hayden J.E."/>
            <person name="Landry B."/>
            <person name="Nuss M."/>
            <person name="Simonsen T.J."/>
            <person name="Yen S.-H."/>
            <person name="Zwick A."/>
            <person name="Cummings M.P."/>
        </authorList>
    </citation>
    <scope>NUCLEOTIDE SEQUENCE</scope>
</reference>
<reference evidence="8" key="2">
    <citation type="submission" date="2012-03" db="EMBL/GenBank/DDBJ databases">
        <title>Assembling the Tree of Life Lepidoptera.</title>
        <authorList>
            <consortium name="LepTree.net"/>
            <person name="Regier J.C."/>
        </authorList>
    </citation>
    <scope>NUCLEOTIDE SEQUENCE</scope>
</reference>
<keyword evidence="3" id="KW-0677">Repeat</keyword>
<evidence type="ECO:0000313" key="8">
    <source>
        <dbReference type="EMBL" id="AGB87390.1"/>
    </source>
</evidence>
<dbReference type="PANTHER" id="PTHR11269">
    <property type="entry name" value="PERIOD CIRCADIAN PROTEIN"/>
    <property type="match status" value="1"/>
</dbReference>
<feature type="domain" description="PAS" evidence="7">
    <location>
        <begin position="124"/>
        <end position="174"/>
    </location>
</feature>
<dbReference type="EMBL" id="JQ785580">
    <property type="protein sequence ID" value="AGB87390.1"/>
    <property type="molecule type" value="mRNA"/>
</dbReference>
<name>L7QQL6_9NEOP</name>
<feature type="non-terminal residue" evidence="8">
    <location>
        <position position="200"/>
    </location>
</feature>
<evidence type="ECO:0000256" key="4">
    <source>
        <dbReference type="ARBA" id="ARBA00023108"/>
    </source>
</evidence>
<dbReference type="GO" id="GO:0001222">
    <property type="term" value="F:transcription corepressor binding"/>
    <property type="evidence" value="ECO:0007669"/>
    <property type="project" value="TreeGrafter"/>
</dbReference>
<keyword evidence="4" id="KW-0090">Biological rhythms</keyword>
<keyword evidence="2" id="KW-0597">Phosphoprotein</keyword>
<comment type="subcellular location">
    <subcellularLocation>
        <location evidence="1">Nucleus</location>
    </subcellularLocation>
</comment>
<dbReference type="InterPro" id="IPR050760">
    <property type="entry name" value="Period_circadian_regulator"/>
</dbReference>
<dbReference type="InterPro" id="IPR000014">
    <property type="entry name" value="PAS"/>
</dbReference>
<dbReference type="SMART" id="SM00091">
    <property type="entry name" value="PAS"/>
    <property type="match status" value="1"/>
</dbReference>
<protein>
    <recommendedName>
        <fullName evidence="6">Period circadian protein</fullName>
    </recommendedName>
</protein>
<dbReference type="Pfam" id="PF08447">
    <property type="entry name" value="PAS_3"/>
    <property type="match status" value="1"/>
</dbReference>
<sequence>IGRSFIDFVHPKDRNTFASQITNSLTPAKPGNGMIRRDHTSSSSVSSIFCRIRKYRGLSHCGFGVKEQPTTYMPFKLKLEFRNIQNEEEKIIYLVTQATPIFSAFKVSKEMGDNSTPFVMRHVANGNLEYISPESVPYLGYFPQDIINNSVLKLYHPDDLAYLLQVYEIILKMGKAPRSESYRMMTQNGDYLVLETEWSA</sequence>
<evidence type="ECO:0000256" key="6">
    <source>
        <dbReference type="ARBA" id="ARBA00040849"/>
    </source>
</evidence>
<dbReference type="GO" id="GO:0000122">
    <property type="term" value="P:negative regulation of transcription by RNA polymerase II"/>
    <property type="evidence" value="ECO:0007669"/>
    <property type="project" value="TreeGrafter"/>
</dbReference>
<dbReference type="GO" id="GO:0000976">
    <property type="term" value="F:transcription cis-regulatory region binding"/>
    <property type="evidence" value="ECO:0007669"/>
    <property type="project" value="TreeGrafter"/>
</dbReference>
<dbReference type="SUPFAM" id="SSF55785">
    <property type="entry name" value="PYP-like sensor domain (PAS domain)"/>
    <property type="match status" value="1"/>
</dbReference>
<dbReference type="PANTHER" id="PTHR11269:SF16">
    <property type="entry name" value="PERIOD CIRCADIAN PROTEIN"/>
    <property type="match status" value="1"/>
</dbReference>
<dbReference type="GO" id="GO:0032922">
    <property type="term" value="P:circadian regulation of gene expression"/>
    <property type="evidence" value="ECO:0007669"/>
    <property type="project" value="TreeGrafter"/>
</dbReference>
<dbReference type="GO" id="GO:0005737">
    <property type="term" value="C:cytoplasm"/>
    <property type="evidence" value="ECO:0007669"/>
    <property type="project" value="TreeGrafter"/>
</dbReference>
<evidence type="ECO:0000256" key="1">
    <source>
        <dbReference type="ARBA" id="ARBA00004123"/>
    </source>
</evidence>
<evidence type="ECO:0000256" key="3">
    <source>
        <dbReference type="ARBA" id="ARBA00022737"/>
    </source>
</evidence>
<keyword evidence="5" id="KW-0539">Nucleus</keyword>
<evidence type="ECO:0000256" key="2">
    <source>
        <dbReference type="ARBA" id="ARBA00022553"/>
    </source>
</evidence>
<dbReference type="Gene3D" id="3.30.450.20">
    <property type="entry name" value="PAS domain"/>
    <property type="match status" value="2"/>
</dbReference>
<dbReference type="InterPro" id="IPR013655">
    <property type="entry name" value="PAS_fold_3"/>
</dbReference>